<dbReference type="AlphaFoldDB" id="A0A669DER0"/>
<feature type="region of interest" description="Disordered" evidence="1">
    <location>
        <begin position="83"/>
        <end position="107"/>
    </location>
</feature>
<protein>
    <submittedName>
        <fullName evidence="2">Uncharacterized protein</fullName>
    </submittedName>
</protein>
<evidence type="ECO:0000313" key="2">
    <source>
        <dbReference type="Ensembl" id="ENSONIP00000059124.1"/>
    </source>
</evidence>
<reference evidence="3" key="1">
    <citation type="submission" date="2012-01" db="EMBL/GenBank/DDBJ databases">
        <title>The Genome Sequence of Oreochromis niloticus (Nile Tilapia).</title>
        <authorList>
            <consortium name="Broad Institute Genome Assembly Team"/>
            <consortium name="Broad Institute Sequencing Platform"/>
            <person name="Di Palma F."/>
            <person name="Johnson J."/>
            <person name="Lander E.S."/>
            <person name="Lindblad-Toh K."/>
        </authorList>
    </citation>
    <scope>NUCLEOTIDE SEQUENCE [LARGE SCALE GENOMIC DNA]</scope>
</reference>
<dbReference type="PANTHER" id="PTHR45913:SF19">
    <property type="entry name" value="LOW QUALITY PROTEIN: ZINC FINGER BED DOMAIN-CONTAINING PROTEIN 5-LIKE"/>
    <property type="match status" value="1"/>
</dbReference>
<name>A0A669DER0_ORENI</name>
<organism evidence="2 3">
    <name type="scientific">Oreochromis niloticus</name>
    <name type="common">Nile tilapia</name>
    <name type="synonym">Tilapia nilotica</name>
    <dbReference type="NCBI Taxonomy" id="8128"/>
    <lineage>
        <taxon>Eukaryota</taxon>
        <taxon>Metazoa</taxon>
        <taxon>Chordata</taxon>
        <taxon>Craniata</taxon>
        <taxon>Vertebrata</taxon>
        <taxon>Euteleostomi</taxon>
        <taxon>Actinopterygii</taxon>
        <taxon>Neopterygii</taxon>
        <taxon>Teleostei</taxon>
        <taxon>Neoteleostei</taxon>
        <taxon>Acanthomorphata</taxon>
        <taxon>Ovalentaria</taxon>
        <taxon>Cichlomorphae</taxon>
        <taxon>Cichliformes</taxon>
        <taxon>Cichlidae</taxon>
        <taxon>African cichlids</taxon>
        <taxon>Pseudocrenilabrinae</taxon>
        <taxon>Oreochromini</taxon>
        <taxon>Oreochromis</taxon>
    </lineage>
</organism>
<dbReference type="InParanoid" id="A0A669DER0"/>
<proteinExistence type="predicted"/>
<evidence type="ECO:0000256" key="1">
    <source>
        <dbReference type="SAM" id="MobiDB-lite"/>
    </source>
</evidence>
<dbReference type="Proteomes" id="UP000005207">
    <property type="component" value="Linkage group LG10"/>
</dbReference>
<reference evidence="2" key="2">
    <citation type="submission" date="2025-08" db="UniProtKB">
        <authorList>
            <consortium name="Ensembl"/>
        </authorList>
    </citation>
    <scope>IDENTIFICATION</scope>
</reference>
<dbReference type="GeneTree" id="ENSGT00940000160436"/>
<keyword evidence="3" id="KW-1185">Reference proteome</keyword>
<dbReference type="OMA" id="ANIMDRF"/>
<dbReference type="Ensembl" id="ENSONIT00000078497.1">
    <property type="protein sequence ID" value="ENSONIP00000059124.1"/>
    <property type="gene ID" value="ENSONIG00000036038.1"/>
</dbReference>
<accession>A0A669DER0</accession>
<dbReference type="PANTHER" id="PTHR45913">
    <property type="entry name" value="EPM2A-INTERACTING PROTEIN 1"/>
    <property type="match status" value="1"/>
</dbReference>
<evidence type="ECO:0000313" key="3">
    <source>
        <dbReference type="Proteomes" id="UP000005207"/>
    </source>
</evidence>
<reference evidence="2" key="3">
    <citation type="submission" date="2025-09" db="UniProtKB">
        <authorList>
            <consortium name="Ensembl"/>
        </authorList>
    </citation>
    <scope>IDENTIFICATION</scope>
</reference>
<sequence>MGFCALIKLWSSRVSYIISYIANSQIYIVKNIFGHIALPYSRMQQSKLNNCRGAAVCITQKKKKKKKNSANIMDRFLTGLAHKRKAEDEASPNMRTNPLPSKPKSRKHDEAHLALGFTCTMVSNEERPQCVVCLKVLACDSLKPNKLRRHLETKHPEHKDKSVDLFRQKLLNCRGQQCLFTKAASVSANALLSSYKVAYRVAQCKKPHTIAEELILPCAMDLVSTMTDDTAASKLRAIPLSNNTIERRIYDMSKDIEEQLNDKVRDSSFSLQMDEDTDSNKDCLLITYVRCIDGDETREELLSCKQVPARATAEELFKITDSYLKEADLKWEDCVGICTDGAQAMAGERGGLQALIKRVSPNVQWTHCMIHREALASKQLSDVITDVIGTFNYIKTRPVKAWIFLAHSRFVSQRVPMAVTWQGIQPIRDYKAPPCMCVKDTSLPGALNTFDARFGTQNNEQAWKTTPSTDNQVLSTARVRRTLA</sequence>